<feature type="compositionally biased region" description="Polar residues" evidence="2">
    <location>
        <begin position="690"/>
        <end position="703"/>
    </location>
</feature>
<dbReference type="STRING" id="1262450.S3CJN2"/>
<dbReference type="CDD" id="cd00067">
    <property type="entry name" value="GAL4"/>
    <property type="match status" value="1"/>
</dbReference>
<dbReference type="AlphaFoldDB" id="S3CJN2"/>
<dbReference type="PROSITE" id="PS00463">
    <property type="entry name" value="ZN2_CY6_FUNGAL_1"/>
    <property type="match status" value="1"/>
</dbReference>
<feature type="region of interest" description="Disordered" evidence="2">
    <location>
        <begin position="690"/>
        <end position="739"/>
    </location>
</feature>
<dbReference type="Gene3D" id="4.10.240.10">
    <property type="entry name" value="Zn(2)-C6 fungal-type DNA-binding domain"/>
    <property type="match status" value="1"/>
</dbReference>
<dbReference type="InterPro" id="IPR001138">
    <property type="entry name" value="Zn2Cys6_DnaBD"/>
</dbReference>
<evidence type="ECO:0000313" key="4">
    <source>
        <dbReference type="EMBL" id="EPE06653.1"/>
    </source>
</evidence>
<dbReference type="GO" id="GO:0000981">
    <property type="term" value="F:DNA-binding transcription factor activity, RNA polymerase II-specific"/>
    <property type="evidence" value="ECO:0007669"/>
    <property type="project" value="InterPro"/>
</dbReference>
<dbReference type="Pfam" id="PF00172">
    <property type="entry name" value="Zn_clus"/>
    <property type="match status" value="1"/>
</dbReference>
<protein>
    <recommendedName>
        <fullName evidence="3">Zn(2)-C6 fungal-type domain-containing protein</fullName>
    </recommendedName>
</protein>
<dbReference type="Proteomes" id="UP000016923">
    <property type="component" value="Unassembled WGS sequence"/>
</dbReference>
<dbReference type="eggNOG" id="ENOG502T0BR">
    <property type="taxonomic scope" value="Eukaryota"/>
</dbReference>
<dbReference type="SMART" id="SM00066">
    <property type="entry name" value="GAL4"/>
    <property type="match status" value="1"/>
</dbReference>
<dbReference type="SUPFAM" id="SSF57701">
    <property type="entry name" value="Zn2/Cys6 DNA-binding domain"/>
    <property type="match status" value="1"/>
</dbReference>
<evidence type="ECO:0000256" key="1">
    <source>
        <dbReference type="ARBA" id="ARBA00023242"/>
    </source>
</evidence>
<evidence type="ECO:0000313" key="5">
    <source>
        <dbReference type="Proteomes" id="UP000016923"/>
    </source>
</evidence>
<dbReference type="HOGENOM" id="CLU_329307_0_0_1"/>
<organism evidence="4 5">
    <name type="scientific">Ophiostoma piceae (strain UAMH 11346)</name>
    <name type="common">Sap stain fungus</name>
    <dbReference type="NCBI Taxonomy" id="1262450"/>
    <lineage>
        <taxon>Eukaryota</taxon>
        <taxon>Fungi</taxon>
        <taxon>Dikarya</taxon>
        <taxon>Ascomycota</taxon>
        <taxon>Pezizomycotina</taxon>
        <taxon>Sordariomycetes</taxon>
        <taxon>Sordariomycetidae</taxon>
        <taxon>Ophiostomatales</taxon>
        <taxon>Ophiostomataceae</taxon>
        <taxon>Ophiostoma</taxon>
    </lineage>
</organism>
<feature type="region of interest" description="Disordered" evidence="2">
    <location>
        <begin position="636"/>
        <end position="674"/>
    </location>
</feature>
<keyword evidence="5" id="KW-1185">Reference proteome</keyword>
<proteinExistence type="predicted"/>
<dbReference type="EMBL" id="KE148152">
    <property type="protein sequence ID" value="EPE06653.1"/>
    <property type="molecule type" value="Genomic_DNA"/>
</dbReference>
<dbReference type="OrthoDB" id="415825at2759"/>
<accession>S3CJN2</accession>
<dbReference type="GO" id="GO:0008270">
    <property type="term" value="F:zinc ion binding"/>
    <property type="evidence" value="ECO:0007669"/>
    <property type="project" value="InterPro"/>
</dbReference>
<reference evidence="4 5" key="1">
    <citation type="journal article" date="2013" name="BMC Genomics">
        <title>The genome and transcriptome of the pine saprophyte Ophiostoma piceae, and a comparison with the bark beetle-associated pine pathogen Grosmannia clavigera.</title>
        <authorList>
            <person name="Haridas S."/>
            <person name="Wang Y."/>
            <person name="Lim L."/>
            <person name="Massoumi Alamouti S."/>
            <person name="Jackman S."/>
            <person name="Docking R."/>
            <person name="Robertson G."/>
            <person name="Birol I."/>
            <person name="Bohlmann J."/>
            <person name="Breuil C."/>
        </authorList>
    </citation>
    <scope>NUCLEOTIDE SEQUENCE [LARGE SCALE GENOMIC DNA]</scope>
    <source>
        <strain evidence="4 5">UAMH 11346</strain>
    </source>
</reference>
<dbReference type="VEuPathDB" id="FungiDB:F503_03080"/>
<feature type="domain" description="Zn(2)-C6 fungal-type" evidence="3">
    <location>
        <begin position="68"/>
        <end position="99"/>
    </location>
</feature>
<evidence type="ECO:0000259" key="3">
    <source>
        <dbReference type="PROSITE" id="PS50048"/>
    </source>
</evidence>
<dbReference type="InterPro" id="IPR036864">
    <property type="entry name" value="Zn2-C6_fun-type_DNA-bd_sf"/>
</dbReference>
<dbReference type="PROSITE" id="PS50048">
    <property type="entry name" value="ZN2_CY6_FUNGAL_2"/>
    <property type="match status" value="1"/>
</dbReference>
<name>S3CJN2_OPHP1</name>
<gene>
    <name evidence="4" type="ORF">F503_03080</name>
</gene>
<dbReference type="PANTHER" id="PTHR37540">
    <property type="entry name" value="TRANSCRIPTION FACTOR (ACR-2), PUTATIVE-RELATED-RELATED"/>
    <property type="match status" value="1"/>
</dbReference>
<sequence>MPATTIGASSFMPATTSMHMASSYASLPTSEASPAHPLFAPTAPLMPTTAHDLQVCVRTPRAERVTTSCSECRRRKQKCDQGRPCSNCIKRFPQPACEYKQNKRRNPALTNEPAFKVVLPSHIYDFRTYGGVRGPMFPSSLALQHMQQFQPLSAQSLLVPTPISHPIALPQQSLFPSANLDVSTLQQQQQQPWNMFVATAASESESIDVEGGVQAGLPADSALNFGTRWPQLDIMSLFAAELTELGDTSDGINTTSMPLHMATAASASASPDPIFGMGQPPAMPALHFFPSANSTCGDFAPILDSSVALSLHHQHHEVLNDAFRILRARRAADGDGADGLCAWLRILTWTAPGDRIEAQPLLLSRRTSVGSSRSSGSSYASSMHDADDALATKLIQLFRSSLKDHSGCLFPYMLMFVPCCLELPLLAQVAVYTSASFLHDTGYLEELADGMHKERAAQVLHAQLHPGDESMAGAIQLVMEEWYCGPTTHLHTRLQGLYETIRLRGGVEKLGTSGLLGRLAKTVIYVTAIHSSDMAIALPFETNPMISGTSSRYAHEETTAPFRVAHNSPFLANLPSFSQCAEALQLHATTASILDDVRFLISAVLGLPEKPTPKDQQKIQTTARWIHDRIQKLPLSSSEAAISRGNAKQPDTASARRPSIVLSRAEPMDTQSAAPDTSLQSYFYMPSMLSSTTSHRGDSTSPHLQPLSPCGSADGSITLSAHSNNSDGRSRRGSTRKRRAAPLLAIDADLSLPADPPPDPLYDAVRQTALIYSRAILQQKPLREVVEPDELGQLWDTAWHVSLTGSKGMVGVLMWVALGMVSSARDGPQDRFVKSLLSLCTVQTSLGGWEVALGALRAALRLNVWLARGQHE</sequence>
<evidence type="ECO:0000256" key="2">
    <source>
        <dbReference type="SAM" id="MobiDB-lite"/>
    </source>
</evidence>
<keyword evidence="1" id="KW-0539">Nucleus</keyword>
<dbReference type="PANTHER" id="PTHR37540:SF9">
    <property type="entry name" value="ZN(2)-C6 FUNGAL-TYPE DOMAIN-CONTAINING PROTEIN"/>
    <property type="match status" value="1"/>
</dbReference>